<sequence>MKKRGVAIALSAAMAVTGAAGLGSVNVMAAEDGGTEITVWAWDQAFNGYAMEEADKLDDSVTVNFVEMAKEDCLQRIHTVLASGVTEDLPDIVCISDLNAQGYLMAYPDAFMPMDDVINYDDFADYKTAAVSYDGVGYGVPFDTGVAGLFYRTDYMEEIGYTAEDMQNLTWDEYLSLGEKLKEKGHMLQTFNPNDIAEFQIMLQSAGSWFTDEEGNANFVDNAALEECYDIFKTLNESDYCQVVSDWTEFAGAINGGDVACVMRGSWISSTIIQAEDQSGKWAVAPIPTMSVEGATNRSNQGGSSWFVLKNSANAEAAAQFLANTFAGSTDLYNTLLEGANIMGTYLPASDVEAYNIEDEFYGGQQVNKDLATWMSEIPAVDTGAFSAEAQSALLAVTPQILEGEDLASCLEEAETQFTQLTQ</sequence>
<comment type="caution">
    <text evidence="2">The sequence shown here is derived from an EMBL/GenBank/DDBJ whole genome shotgun (WGS) entry which is preliminary data.</text>
</comment>
<dbReference type="Pfam" id="PF13416">
    <property type="entry name" value="SBP_bac_8"/>
    <property type="match status" value="1"/>
</dbReference>
<dbReference type="InterPro" id="IPR006059">
    <property type="entry name" value="SBP"/>
</dbReference>
<dbReference type="PANTHER" id="PTHR43649:SF32">
    <property type="entry name" value="SUGAR BINDING SECRETED PROTEIN"/>
    <property type="match status" value="1"/>
</dbReference>
<protein>
    <submittedName>
        <fullName evidence="2">Extracellular solute-binding protein</fullName>
    </submittedName>
</protein>
<organism evidence="2 3">
    <name type="scientific">Candidatus Blautia faecavium</name>
    <dbReference type="NCBI Taxonomy" id="2838487"/>
    <lineage>
        <taxon>Bacteria</taxon>
        <taxon>Bacillati</taxon>
        <taxon>Bacillota</taxon>
        <taxon>Clostridia</taxon>
        <taxon>Lachnospirales</taxon>
        <taxon>Lachnospiraceae</taxon>
        <taxon>Blautia</taxon>
    </lineage>
</organism>
<proteinExistence type="predicted"/>
<name>A0A9D2LTR1_9FIRM</name>
<dbReference type="Gene3D" id="3.40.190.10">
    <property type="entry name" value="Periplasmic binding protein-like II"/>
    <property type="match status" value="1"/>
</dbReference>
<evidence type="ECO:0000313" key="2">
    <source>
        <dbReference type="EMBL" id="HJB28884.1"/>
    </source>
</evidence>
<evidence type="ECO:0000256" key="1">
    <source>
        <dbReference type="SAM" id="SignalP"/>
    </source>
</evidence>
<evidence type="ECO:0000313" key="3">
    <source>
        <dbReference type="Proteomes" id="UP000823842"/>
    </source>
</evidence>
<dbReference type="EMBL" id="DWYZ01000163">
    <property type="protein sequence ID" value="HJB28884.1"/>
    <property type="molecule type" value="Genomic_DNA"/>
</dbReference>
<reference evidence="2" key="2">
    <citation type="submission" date="2021-04" db="EMBL/GenBank/DDBJ databases">
        <authorList>
            <person name="Gilroy R."/>
        </authorList>
    </citation>
    <scope>NUCLEOTIDE SEQUENCE</scope>
    <source>
        <strain evidence="2">ChiSjej1B19-5720</strain>
    </source>
</reference>
<feature type="signal peptide" evidence="1">
    <location>
        <begin position="1"/>
        <end position="29"/>
    </location>
</feature>
<reference evidence="2" key="1">
    <citation type="journal article" date="2021" name="PeerJ">
        <title>Extensive microbial diversity within the chicken gut microbiome revealed by metagenomics and culture.</title>
        <authorList>
            <person name="Gilroy R."/>
            <person name="Ravi A."/>
            <person name="Getino M."/>
            <person name="Pursley I."/>
            <person name="Horton D.L."/>
            <person name="Alikhan N.F."/>
            <person name="Baker D."/>
            <person name="Gharbi K."/>
            <person name="Hall N."/>
            <person name="Watson M."/>
            <person name="Adriaenssens E.M."/>
            <person name="Foster-Nyarko E."/>
            <person name="Jarju S."/>
            <person name="Secka A."/>
            <person name="Antonio M."/>
            <person name="Oren A."/>
            <person name="Chaudhuri R.R."/>
            <person name="La Ragione R."/>
            <person name="Hildebrand F."/>
            <person name="Pallen M.J."/>
        </authorList>
    </citation>
    <scope>NUCLEOTIDE SEQUENCE</scope>
    <source>
        <strain evidence="2">ChiSjej1B19-5720</strain>
    </source>
</reference>
<dbReference type="AlphaFoldDB" id="A0A9D2LTR1"/>
<accession>A0A9D2LTR1</accession>
<dbReference type="SUPFAM" id="SSF53850">
    <property type="entry name" value="Periplasmic binding protein-like II"/>
    <property type="match status" value="1"/>
</dbReference>
<dbReference type="PANTHER" id="PTHR43649">
    <property type="entry name" value="ARABINOSE-BINDING PROTEIN-RELATED"/>
    <property type="match status" value="1"/>
</dbReference>
<feature type="chain" id="PRO_5039621550" evidence="1">
    <location>
        <begin position="30"/>
        <end position="423"/>
    </location>
</feature>
<dbReference type="InterPro" id="IPR050490">
    <property type="entry name" value="Bact_solute-bd_prot1"/>
</dbReference>
<gene>
    <name evidence="2" type="ORF">IAA06_08830</name>
</gene>
<keyword evidence="1" id="KW-0732">Signal</keyword>
<dbReference type="Proteomes" id="UP000823842">
    <property type="component" value="Unassembled WGS sequence"/>
</dbReference>